<reference evidence="1 2" key="1">
    <citation type="submission" date="2018-11" db="EMBL/GenBank/DDBJ databases">
        <authorList>
            <consortium name="Pathogen Informatics"/>
        </authorList>
    </citation>
    <scope>NUCLEOTIDE SEQUENCE [LARGE SCALE GENOMIC DNA]</scope>
</reference>
<evidence type="ECO:0000313" key="2">
    <source>
        <dbReference type="Proteomes" id="UP000281553"/>
    </source>
</evidence>
<sequence>MRSPYIFHLPFYSLTLERAWRSTRLVKSVLRLSSQTTEISQVVLNLEEFMAHVDKYSGSAPRMHLPISLNMLADRAMRNRSYAKALRYKELEFLEEIDKRSSPTPATLSALLAIYDKLQLSEASTGVLLYATRDPRTKLADEEL</sequence>
<dbReference type="EMBL" id="UYRU01070018">
    <property type="protein sequence ID" value="VDN19210.1"/>
    <property type="molecule type" value="Genomic_DNA"/>
</dbReference>
<accession>A0A3P7M0J0</accession>
<organism evidence="1 2">
    <name type="scientific">Dibothriocephalus latus</name>
    <name type="common">Fish tapeworm</name>
    <name type="synonym">Diphyllobothrium latum</name>
    <dbReference type="NCBI Taxonomy" id="60516"/>
    <lineage>
        <taxon>Eukaryota</taxon>
        <taxon>Metazoa</taxon>
        <taxon>Spiralia</taxon>
        <taxon>Lophotrochozoa</taxon>
        <taxon>Platyhelminthes</taxon>
        <taxon>Cestoda</taxon>
        <taxon>Eucestoda</taxon>
        <taxon>Diphyllobothriidea</taxon>
        <taxon>Diphyllobothriidae</taxon>
        <taxon>Dibothriocephalus</taxon>
    </lineage>
</organism>
<proteinExistence type="predicted"/>
<evidence type="ECO:0000313" key="1">
    <source>
        <dbReference type="EMBL" id="VDN19210.1"/>
    </source>
</evidence>
<name>A0A3P7M0J0_DIBLA</name>
<dbReference type="Proteomes" id="UP000281553">
    <property type="component" value="Unassembled WGS sequence"/>
</dbReference>
<feature type="non-terminal residue" evidence="1">
    <location>
        <position position="144"/>
    </location>
</feature>
<dbReference type="AlphaFoldDB" id="A0A3P7M0J0"/>
<keyword evidence="2" id="KW-1185">Reference proteome</keyword>
<dbReference type="OrthoDB" id="6265484at2759"/>
<protein>
    <submittedName>
        <fullName evidence="1">Uncharacterized protein</fullName>
    </submittedName>
</protein>
<gene>
    <name evidence="1" type="ORF">DILT_LOCUS13372</name>
</gene>